<keyword evidence="4" id="KW-1185">Reference proteome</keyword>
<dbReference type="EMBL" id="MU167209">
    <property type="protein sequence ID" value="KAG0152274.1"/>
    <property type="molecule type" value="Genomic_DNA"/>
</dbReference>
<feature type="region of interest" description="Disordered" evidence="1">
    <location>
        <begin position="27"/>
        <end position="130"/>
    </location>
</feature>
<accession>A0A9P6THN6</accession>
<reference evidence="3" key="1">
    <citation type="submission" date="2013-11" db="EMBL/GenBank/DDBJ databases">
        <title>Genome sequence of the fusiform rust pathogen reveals effectors for host alternation and coevolution with pine.</title>
        <authorList>
            <consortium name="DOE Joint Genome Institute"/>
            <person name="Smith K."/>
            <person name="Pendleton A."/>
            <person name="Kubisiak T."/>
            <person name="Anderson C."/>
            <person name="Salamov A."/>
            <person name="Aerts A."/>
            <person name="Riley R."/>
            <person name="Clum A."/>
            <person name="Lindquist E."/>
            <person name="Ence D."/>
            <person name="Campbell M."/>
            <person name="Kronenberg Z."/>
            <person name="Feau N."/>
            <person name="Dhillon B."/>
            <person name="Hamelin R."/>
            <person name="Burleigh J."/>
            <person name="Smith J."/>
            <person name="Yandell M."/>
            <person name="Nelson C."/>
            <person name="Grigoriev I."/>
            <person name="Davis J."/>
        </authorList>
    </citation>
    <scope>NUCLEOTIDE SEQUENCE</scope>
    <source>
        <strain evidence="3">G11</strain>
    </source>
</reference>
<evidence type="ECO:0000313" key="3">
    <source>
        <dbReference type="EMBL" id="KAG0152274.1"/>
    </source>
</evidence>
<organism evidence="3 4">
    <name type="scientific">Cronartium quercuum f. sp. fusiforme G11</name>
    <dbReference type="NCBI Taxonomy" id="708437"/>
    <lineage>
        <taxon>Eukaryota</taxon>
        <taxon>Fungi</taxon>
        <taxon>Dikarya</taxon>
        <taxon>Basidiomycota</taxon>
        <taxon>Pucciniomycotina</taxon>
        <taxon>Pucciniomycetes</taxon>
        <taxon>Pucciniales</taxon>
        <taxon>Coleosporiaceae</taxon>
        <taxon>Cronartium</taxon>
    </lineage>
</organism>
<feature type="signal peptide" evidence="2">
    <location>
        <begin position="1"/>
        <end position="17"/>
    </location>
</feature>
<comment type="caution">
    <text evidence="3">The sequence shown here is derived from an EMBL/GenBank/DDBJ whole genome shotgun (WGS) entry which is preliminary data.</text>
</comment>
<feature type="compositionally biased region" description="Polar residues" evidence="1">
    <location>
        <begin position="31"/>
        <end position="41"/>
    </location>
</feature>
<feature type="compositionally biased region" description="Basic and acidic residues" evidence="1">
    <location>
        <begin position="109"/>
        <end position="119"/>
    </location>
</feature>
<evidence type="ECO:0000256" key="1">
    <source>
        <dbReference type="SAM" id="MobiDB-lite"/>
    </source>
</evidence>
<feature type="region of interest" description="Disordered" evidence="1">
    <location>
        <begin position="171"/>
        <end position="190"/>
    </location>
</feature>
<name>A0A9P6THN6_9BASI</name>
<feature type="compositionally biased region" description="Polar residues" evidence="1">
    <location>
        <begin position="58"/>
        <end position="81"/>
    </location>
</feature>
<evidence type="ECO:0000256" key="2">
    <source>
        <dbReference type="SAM" id="SignalP"/>
    </source>
</evidence>
<dbReference type="AlphaFoldDB" id="A0A9P6THN6"/>
<gene>
    <name evidence="3" type="ORF">CROQUDRAFT_129679</name>
</gene>
<proteinExistence type="predicted"/>
<keyword evidence="2" id="KW-0732">Signal</keyword>
<feature type="chain" id="PRO_5040345374" evidence="2">
    <location>
        <begin position="18"/>
        <end position="757"/>
    </location>
</feature>
<dbReference type="Proteomes" id="UP000886653">
    <property type="component" value="Unassembled WGS sequence"/>
</dbReference>
<feature type="compositionally biased region" description="Polar residues" evidence="1">
    <location>
        <begin position="172"/>
        <end position="181"/>
    </location>
</feature>
<protein>
    <submittedName>
        <fullName evidence="3">Uncharacterized protein</fullName>
    </submittedName>
</protein>
<evidence type="ECO:0000313" key="4">
    <source>
        <dbReference type="Proteomes" id="UP000886653"/>
    </source>
</evidence>
<sequence>MKICFLLLLGLLPFSCPMEHWISPREAQELSRASAQTTSETGGVHPTPASPLPRNSEDSLSGKTSGTNELACSISPTSGNGAFSDKVNSPVEDDTIDSASLPYNKRKRIVLDSTKEQGTDSKTQPGNPIHQIHEPLLASSKKPNTKDNVAVVPPFPGVAKEKASLRAAPSLPINTNANTPLEPSHPKTPAQEMTISEVAKRLKGAEESSARGLTDMELKLFSTRLLISCRTGLKPPFALQLGPALLERMNVLLSKFEGMVDRHGLKILPSFTYIDLMPGFFGISKDPVGVHRMSVLVPLLEFLVNYIPEVLPLYEVSTQAIVFNILIYTKAHLSEFGNLPPEFQYKVLMLLVHSIFCLQIDSYRNKESDLTASNTAHKAFQRVIIFLLFKAQKESHSQGLSLDLQSSWEPPLWLDSQIGRFLVKPLSEVFNSERPFQSANFLGASIATYFVHNTYIFLFMKNTMHSNSLPREGIQSNPIKVTMDGSWVELIKWGSLPNKDLLYQVGTSIWLKDNLEKINPHHPLLYFLRSLYYLANKRGISGANRWEDVLPEDMKPEWRMIIKNIFTMQGDHSLHAATTILGFFSRFPSTPIPEDVIYVTTDLKAMKLLAMLIIQFDNESKRIWNLGYEIFSVIRPLYQFKPDLWKTMESLLTYLRIFKNESQFKGYKFDGSSPWLDNFFSRLFKLDDVEPEEAAMASAIFMAQIEPSYFLLNHSFTAQIPIRNIHEEMVAYAKQLAKKNSSGVCHLPNCKECTATQ</sequence>